<reference evidence="1" key="1">
    <citation type="submission" date="2023-04" db="EMBL/GenBank/DDBJ databases">
        <title>Draft Genome sequencing of Naganishia species isolated from polar environments using Oxford Nanopore Technology.</title>
        <authorList>
            <person name="Leo P."/>
            <person name="Venkateswaran K."/>
        </authorList>
    </citation>
    <scope>NUCLEOTIDE SEQUENCE</scope>
    <source>
        <strain evidence="1">MNA-CCFEE 5262</strain>
    </source>
</reference>
<gene>
    <name evidence="1" type="ORF">QFC20_007774</name>
</gene>
<dbReference type="EMBL" id="JASBWS010000218">
    <property type="protein sequence ID" value="KAJ9090963.1"/>
    <property type="molecule type" value="Genomic_DNA"/>
</dbReference>
<dbReference type="Proteomes" id="UP001230649">
    <property type="component" value="Unassembled WGS sequence"/>
</dbReference>
<sequence>MSQVDKKKQLVFNIITFLRTSESNNSVPEDSLESLQVAQQCLADAFGVDPDSAEDARRYGAGCPDGLEGVWDAYLETQGEKVESKTEPSVPSPAAAQQQPTTTTPSAADKQRAESLKAAGNALISAKQYSTAIEKYSQAIALDPSNAVYYSNRAAAWGAMGEHDEAVKDAERAVELDAGFVRGYSRLGTSTREHRTDGTIKGPQPTGNGSVFQTTMTASIPRLVIALRAMKPDDKKGSKKQEKQVTVVEQNQALEVSGTGDRLSSPFLISSSPILSTTPAASMAGQLSTPTCEPIGSSSAELVNQPVVATGPTSFKRSSPTDAMEPLEKRATCGSGGDEGVVL</sequence>
<comment type="caution">
    <text evidence="1">The sequence shown here is derived from an EMBL/GenBank/DDBJ whole genome shotgun (WGS) entry which is preliminary data.</text>
</comment>
<proteinExistence type="predicted"/>
<accession>A0ACC2UVT8</accession>
<evidence type="ECO:0000313" key="2">
    <source>
        <dbReference type="Proteomes" id="UP001230649"/>
    </source>
</evidence>
<evidence type="ECO:0000313" key="1">
    <source>
        <dbReference type="EMBL" id="KAJ9090963.1"/>
    </source>
</evidence>
<protein>
    <submittedName>
        <fullName evidence="1">Uncharacterized protein</fullName>
    </submittedName>
</protein>
<name>A0ACC2UVT8_9TREE</name>
<keyword evidence="2" id="KW-1185">Reference proteome</keyword>
<organism evidence="1 2">
    <name type="scientific">Naganishia adeliensis</name>
    <dbReference type="NCBI Taxonomy" id="92952"/>
    <lineage>
        <taxon>Eukaryota</taxon>
        <taxon>Fungi</taxon>
        <taxon>Dikarya</taxon>
        <taxon>Basidiomycota</taxon>
        <taxon>Agaricomycotina</taxon>
        <taxon>Tremellomycetes</taxon>
        <taxon>Filobasidiales</taxon>
        <taxon>Filobasidiaceae</taxon>
        <taxon>Naganishia</taxon>
    </lineage>
</organism>